<sequence length="277" mass="31307">MSSWLLIIVSIIVAWVASLYKILNASRSQSNADDFLGTGEKRNVLLVIAHPDDESMFFSPTINYLISRGHNVHILCMSTGNADGIGNIRKDELYHACAVLKIPLKQVKVLDHVDFQDGFGKLWNRNLMAKIVEEEVIAHAINLILTFDNYGVSGHCNHRDVHHGICNFLSKTSGRDIETWELISTNILRKYIGPLDIWLSIFSATHHSGSQMNCLLNEHPRKSFQAMSQHLSQWVWYSLYSVLYINSTQLKRISLTNTTSNFAGFGSCLYHSPVTLM</sequence>
<name>A0AAE0ELC3_9ROSI</name>
<evidence type="ECO:0000313" key="4">
    <source>
        <dbReference type="Proteomes" id="UP001281410"/>
    </source>
</evidence>
<protein>
    <recommendedName>
        <fullName evidence="2">N-acetylglucosaminylphosphatidylinositol deacetylase</fullName>
        <ecNumber evidence="2">3.5.1.89</ecNumber>
    </recommendedName>
</protein>
<evidence type="ECO:0000256" key="2">
    <source>
        <dbReference type="ARBA" id="ARBA00012176"/>
    </source>
</evidence>
<dbReference type="EC" id="3.5.1.89" evidence="2"/>
<dbReference type="AlphaFoldDB" id="A0AAE0ELC3"/>
<accession>A0AAE0ELC3</accession>
<reference evidence="3" key="1">
    <citation type="journal article" date="2023" name="Plant J.">
        <title>Genome sequences and population genomics provide insights into the demographic history, inbreeding, and mutation load of two 'living fossil' tree species of Dipteronia.</title>
        <authorList>
            <person name="Feng Y."/>
            <person name="Comes H.P."/>
            <person name="Chen J."/>
            <person name="Zhu S."/>
            <person name="Lu R."/>
            <person name="Zhang X."/>
            <person name="Li P."/>
            <person name="Qiu J."/>
            <person name="Olsen K.M."/>
            <person name="Qiu Y."/>
        </authorList>
    </citation>
    <scope>NUCLEOTIDE SEQUENCE</scope>
    <source>
        <strain evidence="3">NBL</strain>
    </source>
</reference>
<organism evidence="3 4">
    <name type="scientific">Dipteronia sinensis</name>
    <dbReference type="NCBI Taxonomy" id="43782"/>
    <lineage>
        <taxon>Eukaryota</taxon>
        <taxon>Viridiplantae</taxon>
        <taxon>Streptophyta</taxon>
        <taxon>Embryophyta</taxon>
        <taxon>Tracheophyta</taxon>
        <taxon>Spermatophyta</taxon>
        <taxon>Magnoliopsida</taxon>
        <taxon>eudicotyledons</taxon>
        <taxon>Gunneridae</taxon>
        <taxon>Pentapetalae</taxon>
        <taxon>rosids</taxon>
        <taxon>malvids</taxon>
        <taxon>Sapindales</taxon>
        <taxon>Sapindaceae</taxon>
        <taxon>Hippocastanoideae</taxon>
        <taxon>Acereae</taxon>
        <taxon>Dipteronia</taxon>
    </lineage>
</organism>
<dbReference type="InterPro" id="IPR003737">
    <property type="entry name" value="GlcNAc_PI_deacetylase-related"/>
</dbReference>
<evidence type="ECO:0000256" key="1">
    <source>
        <dbReference type="ARBA" id="ARBA00006066"/>
    </source>
</evidence>
<dbReference type="GO" id="GO:0000225">
    <property type="term" value="F:N-acetylglucosaminylphosphatidylinositol deacetylase activity"/>
    <property type="evidence" value="ECO:0007669"/>
    <property type="project" value="UniProtKB-EC"/>
</dbReference>
<dbReference type="SUPFAM" id="SSF102588">
    <property type="entry name" value="LmbE-like"/>
    <property type="match status" value="1"/>
</dbReference>
<dbReference type="PANTHER" id="PTHR12993">
    <property type="entry name" value="N-ACETYLGLUCOSAMINYL-PHOSPHATIDYLINOSITOL DE-N-ACETYLASE-RELATED"/>
    <property type="match status" value="1"/>
</dbReference>
<proteinExistence type="inferred from homology"/>
<dbReference type="Gene3D" id="3.40.50.10320">
    <property type="entry name" value="LmbE-like"/>
    <property type="match status" value="1"/>
</dbReference>
<dbReference type="Proteomes" id="UP001281410">
    <property type="component" value="Unassembled WGS sequence"/>
</dbReference>
<dbReference type="InterPro" id="IPR024078">
    <property type="entry name" value="LmbE-like_dom_sf"/>
</dbReference>
<dbReference type="Pfam" id="PF02585">
    <property type="entry name" value="PIG-L"/>
    <property type="match status" value="1"/>
</dbReference>
<gene>
    <name evidence="3" type="ORF">Dsin_003863</name>
</gene>
<evidence type="ECO:0000313" key="3">
    <source>
        <dbReference type="EMBL" id="KAK3231982.1"/>
    </source>
</evidence>
<dbReference type="GO" id="GO:0005783">
    <property type="term" value="C:endoplasmic reticulum"/>
    <property type="evidence" value="ECO:0007669"/>
    <property type="project" value="TreeGrafter"/>
</dbReference>
<keyword evidence="4" id="KW-1185">Reference proteome</keyword>
<dbReference type="EMBL" id="JANJYJ010000001">
    <property type="protein sequence ID" value="KAK3231982.1"/>
    <property type="molecule type" value="Genomic_DNA"/>
</dbReference>
<comment type="caution">
    <text evidence="3">The sequence shown here is derived from an EMBL/GenBank/DDBJ whole genome shotgun (WGS) entry which is preliminary data.</text>
</comment>
<dbReference type="PANTHER" id="PTHR12993:SF11">
    <property type="entry name" value="N-ACETYLGLUCOSAMINYL-PHOSPHATIDYLINOSITOL DE-N-ACETYLASE"/>
    <property type="match status" value="1"/>
</dbReference>
<comment type="similarity">
    <text evidence="1">Belongs to the PIGL family.</text>
</comment>